<proteinExistence type="predicted"/>
<evidence type="ECO:0000313" key="3">
    <source>
        <dbReference type="EMBL" id="ULU03450.1"/>
    </source>
</evidence>
<feature type="compositionally biased region" description="Basic and acidic residues" evidence="1">
    <location>
        <begin position="136"/>
        <end position="158"/>
    </location>
</feature>
<dbReference type="InterPro" id="IPR015943">
    <property type="entry name" value="WD40/YVTN_repeat-like_dom_sf"/>
</dbReference>
<dbReference type="InterPro" id="IPR045142">
    <property type="entry name" value="BCAS3-like"/>
</dbReference>
<feature type="region of interest" description="Disordered" evidence="1">
    <location>
        <begin position="1"/>
        <end position="269"/>
    </location>
</feature>
<dbReference type="GO" id="GO:0006914">
    <property type="term" value="P:autophagy"/>
    <property type="evidence" value="ECO:0007669"/>
    <property type="project" value="InterPro"/>
</dbReference>
<dbReference type="OMA" id="KQRFYSA"/>
<dbReference type="PANTHER" id="PTHR13268:SF0">
    <property type="entry name" value="BCAS3 MICROTUBULE ASSOCIATED CELL MIGRATION FACTOR"/>
    <property type="match status" value="1"/>
</dbReference>
<name>A0AAE9DH28_CAEBR</name>
<reference evidence="3 4" key="1">
    <citation type="submission" date="2022-05" db="EMBL/GenBank/DDBJ databases">
        <title>Chromosome-level reference genomes for two strains of Caenorhabditis briggsae: an improved platform for comparative genomics.</title>
        <authorList>
            <person name="Stevens L."/>
            <person name="Andersen E.C."/>
        </authorList>
    </citation>
    <scope>NUCLEOTIDE SEQUENCE [LARGE SCALE GENOMIC DNA]</scope>
    <source>
        <strain evidence="3">QX1410_ONT</strain>
        <tissue evidence="3">Whole-organism</tissue>
    </source>
</reference>
<feature type="compositionally biased region" description="Basic and acidic residues" evidence="1">
    <location>
        <begin position="63"/>
        <end position="75"/>
    </location>
</feature>
<feature type="compositionally biased region" description="Basic residues" evidence="1">
    <location>
        <begin position="16"/>
        <end position="25"/>
    </location>
</feature>
<feature type="compositionally biased region" description="Low complexity" evidence="1">
    <location>
        <begin position="209"/>
        <end position="222"/>
    </location>
</feature>
<dbReference type="Proteomes" id="UP000827892">
    <property type="component" value="Chromosome III"/>
</dbReference>
<dbReference type="InterPro" id="IPR048382">
    <property type="entry name" value="BCAS3_WD40"/>
</dbReference>
<protein>
    <recommendedName>
        <fullName evidence="2">BCAS3 WD40 domain-containing protein</fullName>
    </recommendedName>
</protein>
<dbReference type="EMBL" id="CP090893">
    <property type="protein sequence ID" value="ULU03450.1"/>
    <property type="molecule type" value="Genomic_DNA"/>
</dbReference>
<feature type="compositionally biased region" description="Acidic residues" evidence="1">
    <location>
        <begin position="76"/>
        <end position="96"/>
    </location>
</feature>
<feature type="compositionally biased region" description="Low complexity" evidence="1">
    <location>
        <begin position="1055"/>
        <end position="1067"/>
    </location>
</feature>
<dbReference type="InterPro" id="IPR036322">
    <property type="entry name" value="WD40_repeat_dom_sf"/>
</dbReference>
<evidence type="ECO:0000256" key="1">
    <source>
        <dbReference type="SAM" id="MobiDB-lite"/>
    </source>
</evidence>
<accession>A0AAE9DH28</accession>
<dbReference type="PANTHER" id="PTHR13268">
    <property type="entry name" value="BREAST CARCINOMA AMPLIFIED SEQUENCE 3"/>
    <property type="match status" value="1"/>
</dbReference>
<dbReference type="Pfam" id="PF21034">
    <property type="entry name" value="BCAS3_WD40"/>
    <property type="match status" value="1"/>
</dbReference>
<feature type="domain" description="BCAS3 WD40" evidence="2">
    <location>
        <begin position="336"/>
        <end position="692"/>
    </location>
</feature>
<evidence type="ECO:0000259" key="2">
    <source>
        <dbReference type="Pfam" id="PF21034"/>
    </source>
</evidence>
<dbReference type="AlphaFoldDB" id="A0AAE9DH28"/>
<evidence type="ECO:0000313" key="4">
    <source>
        <dbReference type="Proteomes" id="UP000827892"/>
    </source>
</evidence>
<feature type="region of interest" description="Disordered" evidence="1">
    <location>
        <begin position="1033"/>
        <end position="1113"/>
    </location>
</feature>
<feature type="compositionally biased region" description="Basic and acidic residues" evidence="1">
    <location>
        <begin position="97"/>
        <end position="126"/>
    </location>
</feature>
<feature type="compositionally biased region" description="Low complexity" evidence="1">
    <location>
        <begin position="1086"/>
        <end position="1095"/>
    </location>
</feature>
<dbReference type="Gene3D" id="2.130.10.10">
    <property type="entry name" value="YVTN repeat-like/Quinoprotein amine dehydrogenase"/>
    <property type="match status" value="1"/>
</dbReference>
<dbReference type="SUPFAM" id="SSF50978">
    <property type="entry name" value="WD40 repeat-like"/>
    <property type="match status" value="1"/>
</dbReference>
<gene>
    <name evidence="3" type="ORF">L3Y34_002776</name>
</gene>
<sequence length="1113" mass="121654">MPPLPNNPSHGGGGSSKKKKQRQRQHQNQLIASRTNAAAAGPPEDVRPDGEDAEVDLSVRQPPPEEPKPQEKEEREPEESEKDDPEPNVEEEDVPVDFEKVPEEQLEDKKDLSEVPEEEKVERSEDVVPVAEDEVEKEKKEEVKETVAQTAEKDKKISGDLLDFSSSDDRSSLSSRPLVKDSPEEDDEEVVRTLNSTKRPASPPPSPPSSTTTSKRTVRASVDNMLVDMSLDDEKPAAPPRKTHQNSSQQRQQPPPIPSMNTIISKPRGAPVNYAKGQVVKQSAVEQQTFANQVIDLVAYGISSKTQSQSTQITAEKAEWVQLSTVEKAGEPNQRLEVLVIGLCRGYQIWTMSPSGDFEEVLSERQGPVRALKILPNNIKLRGKTDPFADARPLIAVVDASSHHPDRQYCSVTIISLLTGKEVHKIKFEEPVVSVNASDQFLVVSLCNNAVVYSIIDFKPVRKILTAPPCDHNPPSLALSCQLLAYADKTLDSSIQSSGGLAAEVEPATTEKYTDQLYSAVSFFTKGVKTISDSMTGGGSGSTTKTNQPQGIITVLNLAHNPEDDSSDGVMCHYVAHVDPISYISFSPDQRLVLSADANANVFNIFLLMPHPTTSSLASVQHLYKLNRGNTTAKIISTAFSEDCRWLGITSNHGTTHLFAICPFGGKPNQRTHGDTFVNKESRFHRSAGLTDAADVVALIGPSRHRAMTDSCNYTKDHPIAVNSPVLAKTNGNTRVGPFPPPLLLTATEKIKDSKYTKEDLQAWATDLASFSYLGNTAATSLALTARKRLEVNRMSVVFRMRSSNSTTSTKTAKTTKLLTSMSIIIAKVDPSNGVMVIQQDIKPVRKEGEVTTNNHEAPPQITITPVGGWQLQRTKNNTDMHAPMPPNSPIMAFATVETEESRREGEEMWTPHVETRTYSHPPRWLCQGPQFTLYVYQEDDQPSLMSPGNKGSNASFKSIPVMVGSEAMNITKKTIPADATRIECGSYQSNSYSLNPGDDQTIGGYNVSVNGDFTGLLADAMRDLSGEEEALMKKKSPRNDDDEFFDTESSAPFARNGSTNGTSNGKSTKKKKAPPTSAPMPATPSRPATTSSKTVSPPDDFGTFDMDDLYEN</sequence>
<organism evidence="3 4">
    <name type="scientific">Caenorhabditis briggsae</name>
    <dbReference type="NCBI Taxonomy" id="6238"/>
    <lineage>
        <taxon>Eukaryota</taxon>
        <taxon>Metazoa</taxon>
        <taxon>Ecdysozoa</taxon>
        <taxon>Nematoda</taxon>
        <taxon>Chromadorea</taxon>
        <taxon>Rhabditida</taxon>
        <taxon>Rhabditina</taxon>
        <taxon>Rhabditomorpha</taxon>
        <taxon>Rhabditoidea</taxon>
        <taxon>Rhabditidae</taxon>
        <taxon>Peloderinae</taxon>
        <taxon>Caenorhabditis</taxon>
    </lineage>
</organism>